<dbReference type="InterPro" id="IPR008978">
    <property type="entry name" value="HSP20-like_chaperone"/>
</dbReference>
<name>D6GX22_PARA5</name>
<dbReference type="InterPro" id="IPR002068">
    <property type="entry name" value="A-crystallin/Hsp20_dom"/>
</dbReference>
<dbReference type="PROSITE" id="PS01031">
    <property type="entry name" value="SHSP"/>
    <property type="match status" value="1"/>
</dbReference>
<dbReference type="AlphaFoldDB" id="D6GX22"/>
<evidence type="ECO:0000256" key="1">
    <source>
        <dbReference type="PROSITE-ProRule" id="PRU00285"/>
    </source>
</evidence>
<dbReference type="Proteomes" id="UP000009376">
    <property type="component" value="Unassembled WGS sequence"/>
</dbReference>
<dbReference type="CDD" id="cd06464">
    <property type="entry name" value="ACD_sHsps-like"/>
    <property type="match status" value="1"/>
</dbReference>
<evidence type="ECO:0000259" key="4">
    <source>
        <dbReference type="PROSITE" id="PS51203"/>
    </source>
</evidence>
<keyword evidence="5" id="KW-0346">Stress response</keyword>
<evidence type="ECO:0000256" key="2">
    <source>
        <dbReference type="RuleBase" id="RU003616"/>
    </source>
</evidence>
<accession>D6GX22</accession>
<dbReference type="Gene3D" id="2.60.40.790">
    <property type="match status" value="1"/>
</dbReference>
<feature type="domain" description="CS" evidence="4">
    <location>
        <begin position="31"/>
        <end position="138"/>
    </location>
</feature>
<dbReference type="SUPFAM" id="SSF49764">
    <property type="entry name" value="HSP20-like chaperones"/>
    <property type="match status" value="1"/>
</dbReference>
<comment type="similarity">
    <text evidence="1 2">Belongs to the small heat shock protein (HSP20) family.</text>
</comment>
<gene>
    <name evidence="5" type="ORF">BJBARM5_1046</name>
</gene>
<dbReference type="EMBL" id="GG745614">
    <property type="protein sequence ID" value="EFD92245.1"/>
    <property type="molecule type" value="Genomic_DNA"/>
</dbReference>
<dbReference type="InterPro" id="IPR031107">
    <property type="entry name" value="Small_HSP"/>
</dbReference>
<proteinExistence type="inferred from homology"/>
<dbReference type="InterPro" id="IPR007052">
    <property type="entry name" value="CS_dom"/>
</dbReference>
<protein>
    <submittedName>
        <fullName evidence="5">Heat shock protein Hsp20</fullName>
    </submittedName>
</protein>
<sequence length="138" mass="15885">MKIKDMVPFNPMEIDPFASFNRFMRGFSQGIDYPNIDIINEKDKVILVADMPGVDKKDVKIKIKENSVVLSAHVSNELKDEGKNYYREERTYEDYYREVPLPVPVKKEGSKATLKNGTLRLELKKNDAENGDSDVKIE</sequence>
<evidence type="ECO:0000313" key="6">
    <source>
        <dbReference type="Proteomes" id="UP000009376"/>
    </source>
</evidence>
<evidence type="ECO:0000313" key="5">
    <source>
        <dbReference type="EMBL" id="EFD92245.1"/>
    </source>
</evidence>
<organism evidence="5 6">
    <name type="scientific">Candidatus Parvarchaeum acidophilus ARMAN-5</name>
    <dbReference type="NCBI Taxonomy" id="662762"/>
    <lineage>
        <taxon>Archaea</taxon>
        <taxon>Candidatus Parvarchaeota</taxon>
        <taxon>Candidatus Parvarchaeum</taxon>
    </lineage>
</organism>
<reference evidence="5 6" key="1">
    <citation type="journal article" date="2010" name="Proc. Natl. Acad. Sci. U.S.A.">
        <title>Enigmatic, ultrasmall, uncultivated Archaea.</title>
        <authorList>
            <person name="Baker B.J."/>
            <person name="Comolli L.R."/>
            <person name="Dick G.J."/>
            <person name="Hauser L.J."/>
            <person name="Hyatt D."/>
            <person name="Dill B.D."/>
            <person name="Land M.L."/>
            <person name="Verberkmoes N.C."/>
            <person name="Hettich R.L."/>
            <person name="Banfield J.F."/>
        </authorList>
    </citation>
    <scope>NUCLEOTIDE SEQUENCE [LARGE SCALE GENOMIC DNA]</scope>
</reference>
<dbReference type="PROSITE" id="PS51203">
    <property type="entry name" value="CS"/>
    <property type="match status" value="1"/>
</dbReference>
<feature type="domain" description="SHSP" evidence="3">
    <location>
        <begin position="27"/>
        <end position="138"/>
    </location>
</feature>
<dbReference type="Pfam" id="PF00011">
    <property type="entry name" value="HSP20"/>
    <property type="match status" value="1"/>
</dbReference>
<evidence type="ECO:0000259" key="3">
    <source>
        <dbReference type="PROSITE" id="PS01031"/>
    </source>
</evidence>
<dbReference type="PANTHER" id="PTHR11527">
    <property type="entry name" value="HEAT-SHOCK PROTEIN 20 FAMILY MEMBER"/>
    <property type="match status" value="1"/>
</dbReference>